<dbReference type="RefSeq" id="WP_248357620.1">
    <property type="nucleotide sequence ID" value="NZ_AP025591.1"/>
</dbReference>
<keyword evidence="3" id="KW-1185">Reference proteome</keyword>
<sequence>MFDTILKVDPADSLNPLPPPSPEIRDPDRARRLFGRVAGSDGEDAIPLPPDPAPDAAEVRDPERARRLFGRVAGAPGEEVALPLPADPAPAPAPAAPVFSAVQRRDLAQRAGRRAAWAVVAAALEVVGAGCVAAAAAALTEPTPPELPMVEVKLAAAFPRAPGPPRAPGLPAAPAPRRPATATPPGPGRPRGVRPPPPTALLQPREVQVAMKPPDPGEPVEDWGDPGAAPANAAAVDEGVIGGVVGGEGGGAWGGGASVAAATAATTAKRADEVEDAPLWATAGFRKPVEETAGCVARSVRLPRELAGFTSGPYVVRFAVLPSGAVERIEVLGDVPDVRIRNAIVQAVHSCRWIAGSDAQGRPVSIWVVLPIRFQSA</sequence>
<dbReference type="SUPFAM" id="SSF74653">
    <property type="entry name" value="TolA/TonB C-terminal domain"/>
    <property type="match status" value="1"/>
</dbReference>
<accession>A0ABM7WP46</accession>
<evidence type="ECO:0000313" key="2">
    <source>
        <dbReference type="EMBL" id="BDG01228.1"/>
    </source>
</evidence>
<evidence type="ECO:0000313" key="3">
    <source>
        <dbReference type="Proteomes" id="UP001162891"/>
    </source>
</evidence>
<feature type="region of interest" description="Disordered" evidence="1">
    <location>
        <begin position="160"/>
        <end position="230"/>
    </location>
</feature>
<evidence type="ECO:0008006" key="4">
    <source>
        <dbReference type="Google" id="ProtNLM"/>
    </source>
</evidence>
<proteinExistence type="predicted"/>
<reference evidence="3" key="1">
    <citation type="journal article" date="2022" name="Int. J. Syst. Evol. Microbiol.">
        <title>Anaeromyxobacter oryzae sp. nov., Anaeromyxobacter diazotrophicus sp. nov. and Anaeromyxobacter paludicola sp. nov., isolated from paddy soils.</title>
        <authorList>
            <person name="Itoh H."/>
            <person name="Xu Z."/>
            <person name="Mise K."/>
            <person name="Masuda Y."/>
            <person name="Ushijima N."/>
            <person name="Hayakawa C."/>
            <person name="Shiratori Y."/>
            <person name="Senoo K."/>
        </authorList>
    </citation>
    <scope>NUCLEOTIDE SEQUENCE [LARGE SCALE GENOMIC DNA]</scope>
    <source>
        <strain evidence="3">Red232</strain>
    </source>
</reference>
<name>A0ABM7WP46_9BACT</name>
<organism evidence="2 3">
    <name type="scientific">Anaeromyxobacter oryzae</name>
    <dbReference type="NCBI Taxonomy" id="2918170"/>
    <lineage>
        <taxon>Bacteria</taxon>
        <taxon>Pseudomonadati</taxon>
        <taxon>Myxococcota</taxon>
        <taxon>Myxococcia</taxon>
        <taxon>Myxococcales</taxon>
        <taxon>Cystobacterineae</taxon>
        <taxon>Anaeromyxobacteraceae</taxon>
        <taxon>Anaeromyxobacter</taxon>
    </lineage>
</organism>
<feature type="region of interest" description="Disordered" evidence="1">
    <location>
        <begin position="1"/>
        <end position="60"/>
    </location>
</feature>
<gene>
    <name evidence="2" type="ORF">AMOR_02240</name>
</gene>
<dbReference type="EMBL" id="AP025591">
    <property type="protein sequence ID" value="BDG01228.1"/>
    <property type="molecule type" value="Genomic_DNA"/>
</dbReference>
<evidence type="ECO:0000256" key="1">
    <source>
        <dbReference type="SAM" id="MobiDB-lite"/>
    </source>
</evidence>
<dbReference type="Gene3D" id="3.30.1150.10">
    <property type="match status" value="1"/>
</dbReference>
<dbReference type="Proteomes" id="UP001162891">
    <property type="component" value="Chromosome"/>
</dbReference>
<feature type="compositionally biased region" description="Pro residues" evidence="1">
    <location>
        <begin position="161"/>
        <end position="199"/>
    </location>
</feature>
<protein>
    <recommendedName>
        <fullName evidence="4">TonB C-terminal domain-containing protein</fullName>
    </recommendedName>
</protein>